<accession>A0A0G0W6N2</accession>
<proteinExistence type="predicted"/>
<dbReference type="EMBL" id="LCBL01000007">
    <property type="protein sequence ID" value="KKS08610.1"/>
    <property type="molecule type" value="Genomic_DNA"/>
</dbReference>
<gene>
    <name evidence="1" type="ORF">UU65_C0007G0006</name>
</gene>
<evidence type="ECO:0000313" key="1">
    <source>
        <dbReference type="EMBL" id="KKS08610.1"/>
    </source>
</evidence>
<evidence type="ECO:0000313" key="2">
    <source>
        <dbReference type="Proteomes" id="UP000033869"/>
    </source>
</evidence>
<sequence>MDIKDSIENIFMAISNNDYLVEEKRRETRGYKCDRLKMHGKLVDCFKKMGAQEFYPFLRARRENRANRILTRFLAEALNQWFILHEVERADVPDEYLEDYIWLLRGMARVEVQA</sequence>
<reference evidence="1 2" key="1">
    <citation type="journal article" date="2015" name="Nature">
        <title>rRNA introns, odd ribosomes, and small enigmatic genomes across a large radiation of phyla.</title>
        <authorList>
            <person name="Brown C.T."/>
            <person name="Hug L.A."/>
            <person name="Thomas B.C."/>
            <person name="Sharon I."/>
            <person name="Castelle C.J."/>
            <person name="Singh A."/>
            <person name="Wilkins M.J."/>
            <person name="Williams K.H."/>
            <person name="Banfield J.F."/>
        </authorList>
    </citation>
    <scope>NUCLEOTIDE SEQUENCE [LARGE SCALE GENOMIC DNA]</scope>
</reference>
<dbReference type="AlphaFoldDB" id="A0A0G0W6N2"/>
<comment type="caution">
    <text evidence="1">The sequence shown here is derived from an EMBL/GenBank/DDBJ whole genome shotgun (WGS) entry which is preliminary data.</text>
</comment>
<protein>
    <submittedName>
        <fullName evidence="1">Uncharacterized protein</fullName>
    </submittedName>
</protein>
<organism evidence="1 2">
    <name type="scientific">candidate division CPR2 bacterium GW2011_GWC1_41_48</name>
    <dbReference type="NCBI Taxonomy" id="1618344"/>
    <lineage>
        <taxon>Bacteria</taxon>
        <taxon>Bacteria division CPR2</taxon>
    </lineage>
</organism>
<name>A0A0G0W6N2_UNCC2</name>
<dbReference type="Proteomes" id="UP000033869">
    <property type="component" value="Unassembled WGS sequence"/>
</dbReference>